<dbReference type="PANTHER" id="PTHR15364:SF0">
    <property type="entry name" value="2'-DEOXYNUCLEOSIDE 5'-PHOSPHATE N-HYDROLASE 1"/>
    <property type="match status" value="1"/>
</dbReference>
<comment type="catalytic activity">
    <reaction evidence="6">
        <text>a purine 2'-deoxyribonucleoside 5'-phosphate + H2O = a purine nucleobase + 2-deoxy-D-ribose 5-phosphate</text>
        <dbReference type="Rhea" id="RHEA:51132"/>
        <dbReference type="ChEBI" id="CHEBI:15377"/>
        <dbReference type="ChEBI" id="CHEBI:26386"/>
        <dbReference type="ChEBI" id="CHEBI:62877"/>
        <dbReference type="ChEBI" id="CHEBI:142198"/>
    </reaction>
</comment>
<dbReference type="InterPro" id="IPR028607">
    <property type="entry name" value="DNPH1"/>
</dbReference>
<organism evidence="7 8">
    <name type="scientific">Candidatus Kaiserbacteria bacterium RIFCSPLOWO2_01_FULL_54_24</name>
    <dbReference type="NCBI Taxonomy" id="1798515"/>
    <lineage>
        <taxon>Bacteria</taxon>
        <taxon>Candidatus Kaiseribacteriota</taxon>
    </lineage>
</organism>
<protein>
    <recommendedName>
        <fullName evidence="6">Putative 2'-deoxynucleoside 5'-phosphate N-hydrolase 1</fullName>
        <ecNumber evidence="6">3.2.2.-</ecNumber>
    </recommendedName>
</protein>
<dbReference type="SUPFAM" id="SSF52309">
    <property type="entry name" value="N-(deoxy)ribosyltransferase-like"/>
    <property type="match status" value="1"/>
</dbReference>
<keyword evidence="2 6" id="KW-0378">Hydrolase</keyword>
<comment type="similarity">
    <text evidence="6">Belongs to the 2'-deoxynucleoside 5'-phosphate N-hydrolase 1 family.</text>
</comment>
<comment type="caution">
    <text evidence="6">Lacks conserved residue(s) required for the propagation of feature annotation.</text>
</comment>
<evidence type="ECO:0000256" key="1">
    <source>
        <dbReference type="ARBA" id="ARBA00011407"/>
    </source>
</evidence>
<accession>A0A1F6EVR3</accession>
<comment type="subunit">
    <text evidence="1 6">Monomer and homodimer.</text>
</comment>
<dbReference type="Gene3D" id="3.40.50.450">
    <property type="match status" value="1"/>
</dbReference>
<dbReference type="GO" id="GO:0009159">
    <property type="term" value="P:deoxyribonucleoside monophosphate catabolic process"/>
    <property type="evidence" value="ECO:0007669"/>
    <property type="project" value="InterPro"/>
</dbReference>
<evidence type="ECO:0000256" key="6">
    <source>
        <dbReference type="HAMAP-Rule" id="MF_03036"/>
    </source>
</evidence>
<sequence>MNIFFTGSIRGGREHQPKYAFIVKTLERYGTVFSKHVADEALSTFGETNITNNEIRERELDALGKSDIVVAEVTTPSHGVGYMLARASSLGKKIIALHHGEYALKLTGIIQGDPGIEVHTYKSDKDIEKILGETLNG</sequence>
<gene>
    <name evidence="7" type="ORF">A3B35_01455</name>
</gene>
<evidence type="ECO:0000256" key="2">
    <source>
        <dbReference type="ARBA" id="ARBA00022801"/>
    </source>
</evidence>
<keyword evidence="4 6" id="KW-0326">Glycosidase</keyword>
<dbReference type="PANTHER" id="PTHR15364">
    <property type="entry name" value="2'-DEOXYNUCLEOSIDE 5'-PHOSPHATE N-HYDROLASE 1"/>
    <property type="match status" value="1"/>
</dbReference>
<dbReference type="GO" id="GO:0070694">
    <property type="term" value="F:5-hydroxymethyl-dUMP N-hydrolase activity"/>
    <property type="evidence" value="ECO:0007669"/>
    <property type="project" value="InterPro"/>
</dbReference>
<dbReference type="AlphaFoldDB" id="A0A1F6EVR3"/>
<dbReference type="HAMAP" id="MF_03036">
    <property type="entry name" value="Nuc_phosphate_hydrolase"/>
    <property type="match status" value="1"/>
</dbReference>
<comment type="catalytic activity">
    <reaction evidence="5">
        <text>5-hydroxymethyl-dUMP + H2O = 5-hydroxymethyluracil + 2-deoxy-D-ribose 5-phosphate</text>
        <dbReference type="Rhea" id="RHEA:77099"/>
        <dbReference type="ChEBI" id="CHEBI:15377"/>
        <dbReference type="ChEBI" id="CHEBI:16964"/>
        <dbReference type="ChEBI" id="CHEBI:62877"/>
        <dbReference type="ChEBI" id="CHEBI:90409"/>
    </reaction>
    <physiologicalReaction direction="left-to-right" evidence="5">
        <dbReference type="Rhea" id="RHEA:77100"/>
    </physiologicalReaction>
</comment>
<name>A0A1F6EVR3_9BACT</name>
<evidence type="ECO:0000313" key="8">
    <source>
        <dbReference type="Proteomes" id="UP000177215"/>
    </source>
</evidence>
<comment type="caution">
    <text evidence="7">The sequence shown here is derived from an EMBL/GenBank/DDBJ whole genome shotgun (WGS) entry which is preliminary data.</text>
</comment>
<dbReference type="Pfam" id="PF05014">
    <property type="entry name" value="Nuc_deoxyrib_tr"/>
    <property type="match status" value="1"/>
</dbReference>
<dbReference type="GO" id="GO:0009116">
    <property type="term" value="P:nucleoside metabolic process"/>
    <property type="evidence" value="ECO:0007669"/>
    <property type="project" value="UniProtKB-UniRule"/>
</dbReference>
<dbReference type="InterPro" id="IPR051239">
    <property type="entry name" value="2'-dNMP_N-hydrolase"/>
</dbReference>
<evidence type="ECO:0000256" key="5">
    <source>
        <dbReference type="ARBA" id="ARBA00047460"/>
    </source>
</evidence>
<dbReference type="Proteomes" id="UP000177215">
    <property type="component" value="Unassembled WGS sequence"/>
</dbReference>
<dbReference type="EC" id="3.2.2.-" evidence="6"/>
<comment type="catalytic activity">
    <reaction evidence="6">
        <text>a pyrimidine 2'-deoxyribonucleoside 5'-phosphate + H2O = a pyrimidine nucleobase + 2-deoxy-D-ribose 5-phosphate</text>
        <dbReference type="Rhea" id="RHEA:57852"/>
        <dbReference type="ChEBI" id="CHEBI:15377"/>
        <dbReference type="ChEBI" id="CHEBI:26432"/>
        <dbReference type="ChEBI" id="CHEBI:62877"/>
        <dbReference type="ChEBI" id="CHEBI:142209"/>
    </reaction>
</comment>
<dbReference type="STRING" id="1798515.A3B35_01455"/>
<keyword evidence="3 6" id="KW-0546">Nucleotide metabolism</keyword>
<evidence type="ECO:0000256" key="4">
    <source>
        <dbReference type="ARBA" id="ARBA00023295"/>
    </source>
</evidence>
<evidence type="ECO:0000256" key="3">
    <source>
        <dbReference type="ARBA" id="ARBA00023080"/>
    </source>
</evidence>
<comment type="function">
    <text evidence="6">Catalyzes the cleavage of the N-glycosidic bond of deoxyribonucleoside 5'-monophosphates to yield deoxyribose 5-phosphate and a purine or pyrimidine base.</text>
</comment>
<dbReference type="EMBL" id="MFMC01000009">
    <property type="protein sequence ID" value="OGG77726.1"/>
    <property type="molecule type" value="Genomic_DNA"/>
</dbReference>
<dbReference type="GO" id="GO:0009117">
    <property type="term" value="P:nucleotide metabolic process"/>
    <property type="evidence" value="ECO:0007669"/>
    <property type="project" value="UniProtKB-KW"/>
</dbReference>
<reference evidence="7 8" key="1">
    <citation type="journal article" date="2016" name="Nat. Commun.">
        <title>Thousands of microbial genomes shed light on interconnected biogeochemical processes in an aquifer system.</title>
        <authorList>
            <person name="Anantharaman K."/>
            <person name="Brown C.T."/>
            <person name="Hug L.A."/>
            <person name="Sharon I."/>
            <person name="Castelle C.J."/>
            <person name="Probst A.J."/>
            <person name="Thomas B.C."/>
            <person name="Singh A."/>
            <person name="Wilkins M.J."/>
            <person name="Karaoz U."/>
            <person name="Brodie E.L."/>
            <person name="Williams K.H."/>
            <person name="Hubbard S.S."/>
            <person name="Banfield J.F."/>
        </authorList>
    </citation>
    <scope>NUCLEOTIDE SEQUENCE [LARGE SCALE GENOMIC DNA]</scope>
</reference>
<proteinExistence type="inferred from homology"/>
<feature type="binding site" description="in other chain" evidence="6">
    <location>
        <position position="19"/>
    </location>
    <ligand>
        <name>substrate</name>
        <note>ligand shared between homodimeric partners</note>
    </ligand>
</feature>
<dbReference type="InterPro" id="IPR007710">
    <property type="entry name" value="Nucleoside_deoxyribTrfase"/>
</dbReference>
<evidence type="ECO:0000313" key="7">
    <source>
        <dbReference type="EMBL" id="OGG77726.1"/>
    </source>
</evidence>